<gene>
    <name evidence="1" type="ORF">GALL_429920</name>
</gene>
<reference evidence="1" key="1">
    <citation type="submission" date="2016-10" db="EMBL/GenBank/DDBJ databases">
        <title>Sequence of Gallionella enrichment culture.</title>
        <authorList>
            <person name="Poehlein A."/>
            <person name="Muehling M."/>
            <person name="Daniel R."/>
        </authorList>
    </citation>
    <scope>NUCLEOTIDE SEQUENCE</scope>
</reference>
<comment type="caution">
    <text evidence="1">The sequence shown here is derived from an EMBL/GenBank/DDBJ whole genome shotgun (WGS) entry which is preliminary data.</text>
</comment>
<organism evidence="1">
    <name type="scientific">mine drainage metagenome</name>
    <dbReference type="NCBI Taxonomy" id="410659"/>
    <lineage>
        <taxon>unclassified sequences</taxon>
        <taxon>metagenomes</taxon>
        <taxon>ecological metagenomes</taxon>
    </lineage>
</organism>
<accession>A0A1J5QH75</accession>
<evidence type="ECO:0000313" key="1">
    <source>
        <dbReference type="EMBL" id="OIQ75341.1"/>
    </source>
</evidence>
<dbReference type="AlphaFoldDB" id="A0A1J5QH75"/>
<dbReference type="EMBL" id="MLJW01002197">
    <property type="protein sequence ID" value="OIQ75341.1"/>
    <property type="molecule type" value="Genomic_DNA"/>
</dbReference>
<sequence>MRSLEAAGGIFCREHTVHVKRFGYAFDLLEAEVLKIKSRRYETPRRFRDEHRVGGGKGLQTRGDIRRLSHRVHRPRITVTNFADNNRARANAHPTSQGNRPWNLRNRGCNLQGGVNGANGVILVRLGPAEKGHHPIAEIAGGLASIAPDGGAALSPIRINEFLQILRVQLLRELRGSHQVAEHHCDLAEFGFAMLHRRGGLRGNV</sequence>
<proteinExistence type="predicted"/>
<name>A0A1J5QH75_9ZZZZ</name>
<protein>
    <submittedName>
        <fullName evidence="1">Uncharacterized protein</fullName>
    </submittedName>
</protein>